<dbReference type="Proteomes" id="UP000030765">
    <property type="component" value="Unassembled WGS sequence"/>
</dbReference>
<accession>A0A084W9P6</accession>
<feature type="region of interest" description="Disordered" evidence="1">
    <location>
        <begin position="23"/>
        <end position="67"/>
    </location>
</feature>
<evidence type="ECO:0000313" key="3">
    <source>
        <dbReference type="EnsemblMetazoa" id="ASIC014952-PA"/>
    </source>
</evidence>
<feature type="compositionally biased region" description="Polar residues" evidence="1">
    <location>
        <begin position="42"/>
        <end position="62"/>
    </location>
</feature>
<protein>
    <submittedName>
        <fullName evidence="2 3">Uncharacterized protein</fullName>
    </submittedName>
</protein>
<dbReference type="EMBL" id="ATLV01021849">
    <property type="status" value="NOT_ANNOTATED_CDS"/>
    <property type="molecule type" value="Genomic_DNA"/>
</dbReference>
<gene>
    <name evidence="2" type="ORF">ZHAS_00014952</name>
</gene>
<sequence length="252" mass="27766">MSDFVIPTPPSASNRSKFLRSLRMKKQSTLIEGDTGQDRNVQKSSTVVNESRTKSGDPQTTANDDDYDIDQTFCSRAEIKKEPMTQLKPAKLPHPMAKRQDAAIQTTSDNYVDEDSPGVVIVPLKEETIISITESQPPESGLIMGTLHDVRTKWKDADAFGQSIITAKIKRDKKGILPTLGATVQPQCATFGRIPQGLCSECAKLFQFHTSCGVSDDTARSKLPRGCRSCRLAQLHSTPPGFWDPDFLPTQN</sequence>
<dbReference type="OrthoDB" id="7737718at2759"/>
<dbReference type="EMBL" id="KE525324">
    <property type="protein sequence ID" value="KFB46940.1"/>
    <property type="molecule type" value="Genomic_DNA"/>
</dbReference>
<dbReference type="AlphaFoldDB" id="A0A084W9P6"/>
<dbReference type="EnsemblMetazoa" id="ASIC014952-RA">
    <property type="protein sequence ID" value="ASIC014952-PA"/>
    <property type="gene ID" value="ASIC014952"/>
</dbReference>
<reference evidence="3" key="2">
    <citation type="submission" date="2020-05" db="UniProtKB">
        <authorList>
            <consortium name="EnsemblMetazoa"/>
        </authorList>
    </citation>
    <scope>IDENTIFICATION</scope>
</reference>
<name>A0A084W9P6_ANOSI</name>
<evidence type="ECO:0000313" key="4">
    <source>
        <dbReference type="Proteomes" id="UP000030765"/>
    </source>
</evidence>
<evidence type="ECO:0000256" key="1">
    <source>
        <dbReference type="SAM" id="MobiDB-lite"/>
    </source>
</evidence>
<reference evidence="2 4" key="1">
    <citation type="journal article" date="2014" name="BMC Genomics">
        <title>Genome sequence of Anopheles sinensis provides insight into genetics basis of mosquito competence for malaria parasites.</title>
        <authorList>
            <person name="Zhou D."/>
            <person name="Zhang D."/>
            <person name="Ding G."/>
            <person name="Shi L."/>
            <person name="Hou Q."/>
            <person name="Ye Y."/>
            <person name="Xu Y."/>
            <person name="Zhou H."/>
            <person name="Xiong C."/>
            <person name="Li S."/>
            <person name="Yu J."/>
            <person name="Hong S."/>
            <person name="Yu X."/>
            <person name="Zou P."/>
            <person name="Chen C."/>
            <person name="Chang X."/>
            <person name="Wang W."/>
            <person name="Lv Y."/>
            <person name="Sun Y."/>
            <person name="Ma L."/>
            <person name="Shen B."/>
            <person name="Zhu C."/>
        </authorList>
    </citation>
    <scope>NUCLEOTIDE SEQUENCE [LARGE SCALE GENOMIC DNA]</scope>
</reference>
<evidence type="ECO:0000313" key="2">
    <source>
        <dbReference type="EMBL" id="KFB46940.1"/>
    </source>
</evidence>
<organism evidence="2">
    <name type="scientific">Anopheles sinensis</name>
    <name type="common">Mosquito</name>
    <dbReference type="NCBI Taxonomy" id="74873"/>
    <lineage>
        <taxon>Eukaryota</taxon>
        <taxon>Metazoa</taxon>
        <taxon>Ecdysozoa</taxon>
        <taxon>Arthropoda</taxon>
        <taxon>Hexapoda</taxon>
        <taxon>Insecta</taxon>
        <taxon>Pterygota</taxon>
        <taxon>Neoptera</taxon>
        <taxon>Endopterygota</taxon>
        <taxon>Diptera</taxon>
        <taxon>Nematocera</taxon>
        <taxon>Culicoidea</taxon>
        <taxon>Culicidae</taxon>
        <taxon>Anophelinae</taxon>
        <taxon>Anopheles</taxon>
    </lineage>
</organism>
<keyword evidence="4" id="KW-1185">Reference proteome</keyword>
<proteinExistence type="predicted"/>
<dbReference type="VEuPathDB" id="VectorBase:ASIC014952"/>